<dbReference type="Gene3D" id="3.40.50.1820">
    <property type="entry name" value="alpha/beta hydrolase"/>
    <property type="match status" value="1"/>
</dbReference>
<reference evidence="1" key="2">
    <citation type="journal article" date="2021" name="PeerJ">
        <title>Extensive microbial diversity within the chicken gut microbiome revealed by metagenomics and culture.</title>
        <authorList>
            <person name="Gilroy R."/>
            <person name="Ravi A."/>
            <person name="Getino M."/>
            <person name="Pursley I."/>
            <person name="Horton D.L."/>
            <person name="Alikhan N.F."/>
            <person name="Baker D."/>
            <person name="Gharbi K."/>
            <person name="Hall N."/>
            <person name="Watson M."/>
            <person name="Adriaenssens E.M."/>
            <person name="Foster-Nyarko E."/>
            <person name="Jarju S."/>
            <person name="Secka A."/>
            <person name="Antonio M."/>
            <person name="Oren A."/>
            <person name="Chaudhuri R.R."/>
            <person name="La Ragione R."/>
            <person name="Hildebrand F."/>
            <person name="Pallen M.J."/>
        </authorList>
    </citation>
    <scope>NUCLEOTIDE SEQUENCE</scope>
    <source>
        <strain evidence="1">CHK195-11698</strain>
    </source>
</reference>
<reference evidence="1" key="1">
    <citation type="submission" date="2020-10" db="EMBL/GenBank/DDBJ databases">
        <authorList>
            <person name="Gilroy R."/>
        </authorList>
    </citation>
    <scope>NUCLEOTIDE SEQUENCE</scope>
    <source>
        <strain evidence="1">CHK195-11698</strain>
    </source>
</reference>
<evidence type="ECO:0000313" key="1">
    <source>
        <dbReference type="EMBL" id="HIU12734.1"/>
    </source>
</evidence>
<dbReference type="PANTHER" id="PTHR48098">
    <property type="entry name" value="ENTEROCHELIN ESTERASE-RELATED"/>
    <property type="match status" value="1"/>
</dbReference>
<dbReference type="InterPro" id="IPR050583">
    <property type="entry name" value="Mycobacterial_A85_antigen"/>
</dbReference>
<gene>
    <name evidence="1" type="ORF">IAD15_01510</name>
</gene>
<dbReference type="InterPro" id="IPR029058">
    <property type="entry name" value="AB_hydrolase_fold"/>
</dbReference>
<sequence>MATLNMNFLSKSLGLQTTVSIILPSFSFSDAMGDDKQAGYYREGMKFQTLWLLHGFSGDQEDYIKFTNIVRYAQDHQLAVIMPAAYNAGYSDDPNGAKYMSFITDELPEMLQTYLPLSTKREDNFIGGLSMGAAGAMKIALAYPEKYSYAFSMSGAMHHVDQPARVIDWFGDDPKAFKGSPGKDGPECLNTVADGFYTAKRNVEEKRELPRFLISVGDKDFALENCREARDYLKELAYDVTYEEVPGYGHEWDFWDLTVKKVINEWLPLKNKPIYQ</sequence>
<evidence type="ECO:0008006" key="3">
    <source>
        <dbReference type="Google" id="ProtNLM"/>
    </source>
</evidence>
<dbReference type="InterPro" id="IPR000801">
    <property type="entry name" value="Esterase-like"/>
</dbReference>
<dbReference type="EMBL" id="DVMJ01000009">
    <property type="protein sequence ID" value="HIU12734.1"/>
    <property type="molecule type" value="Genomic_DNA"/>
</dbReference>
<dbReference type="Proteomes" id="UP000824175">
    <property type="component" value="Unassembled WGS sequence"/>
</dbReference>
<dbReference type="SUPFAM" id="SSF53474">
    <property type="entry name" value="alpha/beta-Hydrolases"/>
    <property type="match status" value="1"/>
</dbReference>
<organism evidence="1 2">
    <name type="scientific">Candidatus Fimiplasma intestinipullorum</name>
    <dbReference type="NCBI Taxonomy" id="2840825"/>
    <lineage>
        <taxon>Bacteria</taxon>
        <taxon>Bacillati</taxon>
        <taxon>Bacillota</taxon>
        <taxon>Clostridia</taxon>
        <taxon>Eubacteriales</taxon>
        <taxon>Candidatus Fimiplasma</taxon>
    </lineage>
</organism>
<accession>A0A9D1HNT6</accession>
<protein>
    <recommendedName>
        <fullName evidence="3">Esterase</fullName>
    </recommendedName>
</protein>
<name>A0A9D1HNT6_9FIRM</name>
<evidence type="ECO:0000313" key="2">
    <source>
        <dbReference type="Proteomes" id="UP000824175"/>
    </source>
</evidence>
<dbReference type="Pfam" id="PF00756">
    <property type="entry name" value="Esterase"/>
    <property type="match status" value="1"/>
</dbReference>
<dbReference type="AlphaFoldDB" id="A0A9D1HNT6"/>
<dbReference type="PANTHER" id="PTHR48098:SF1">
    <property type="entry name" value="DIACYLGLYCEROL ACYLTRANSFERASE_MYCOLYLTRANSFERASE AG85A"/>
    <property type="match status" value="1"/>
</dbReference>
<comment type="caution">
    <text evidence="1">The sequence shown here is derived from an EMBL/GenBank/DDBJ whole genome shotgun (WGS) entry which is preliminary data.</text>
</comment>
<dbReference type="GO" id="GO:0016747">
    <property type="term" value="F:acyltransferase activity, transferring groups other than amino-acyl groups"/>
    <property type="evidence" value="ECO:0007669"/>
    <property type="project" value="TreeGrafter"/>
</dbReference>
<proteinExistence type="predicted"/>